<proteinExistence type="predicted"/>
<feature type="domain" description="Orc1-like AAA ATPase" evidence="3">
    <location>
        <begin position="15"/>
        <end position="139"/>
    </location>
</feature>
<name>A0ABW3MKN2_9PSEU</name>
<reference evidence="5" key="1">
    <citation type="journal article" date="2019" name="Int. J. Syst. Evol. Microbiol.">
        <title>The Global Catalogue of Microorganisms (GCM) 10K type strain sequencing project: providing services to taxonomists for standard genome sequencing and annotation.</title>
        <authorList>
            <consortium name="The Broad Institute Genomics Platform"/>
            <consortium name="The Broad Institute Genome Sequencing Center for Infectious Disease"/>
            <person name="Wu L."/>
            <person name="Ma J."/>
        </authorList>
    </citation>
    <scope>NUCLEOTIDE SEQUENCE [LARGE SCALE GENOMIC DNA]</scope>
    <source>
        <strain evidence="5">JCM 31486</strain>
    </source>
</reference>
<evidence type="ECO:0000313" key="4">
    <source>
        <dbReference type="EMBL" id="MFD1050144.1"/>
    </source>
</evidence>
<dbReference type="EMBL" id="JBHTIS010002640">
    <property type="protein sequence ID" value="MFD1050144.1"/>
    <property type="molecule type" value="Genomic_DNA"/>
</dbReference>
<keyword evidence="5" id="KW-1185">Reference proteome</keyword>
<dbReference type="Gene3D" id="3.40.50.300">
    <property type="entry name" value="P-loop containing nucleotide triphosphate hydrolases"/>
    <property type="match status" value="1"/>
</dbReference>
<dbReference type="PANTHER" id="PTHR16305:SF35">
    <property type="entry name" value="TRANSCRIPTIONAL ACTIVATOR DOMAIN"/>
    <property type="match status" value="1"/>
</dbReference>
<dbReference type="SUPFAM" id="SSF52540">
    <property type="entry name" value="P-loop containing nucleoside triphosphate hydrolases"/>
    <property type="match status" value="1"/>
</dbReference>
<accession>A0ABW3MKN2</accession>
<dbReference type="InterPro" id="IPR027417">
    <property type="entry name" value="P-loop_NTPase"/>
</dbReference>
<feature type="non-terminal residue" evidence="4">
    <location>
        <position position="188"/>
    </location>
</feature>
<evidence type="ECO:0000256" key="2">
    <source>
        <dbReference type="ARBA" id="ARBA00022840"/>
    </source>
</evidence>
<evidence type="ECO:0000313" key="5">
    <source>
        <dbReference type="Proteomes" id="UP001597045"/>
    </source>
</evidence>
<keyword evidence="1" id="KW-0547">Nucleotide-binding</keyword>
<evidence type="ECO:0000256" key="1">
    <source>
        <dbReference type="ARBA" id="ARBA00022741"/>
    </source>
</evidence>
<dbReference type="PANTHER" id="PTHR16305">
    <property type="entry name" value="TESTICULAR SOLUBLE ADENYLYL CYCLASE"/>
    <property type="match status" value="1"/>
</dbReference>
<dbReference type="Proteomes" id="UP001597045">
    <property type="component" value="Unassembled WGS sequence"/>
</dbReference>
<dbReference type="Pfam" id="PF13191">
    <property type="entry name" value="AAA_16"/>
    <property type="match status" value="1"/>
</dbReference>
<gene>
    <name evidence="4" type="ORF">ACFQ1S_33790</name>
</gene>
<sequence length="188" mass="21048">MTDLLDVKNARPEFLTEPREYRHRITCVEGRLGTGKTTLLAEMARQAEAGGCRVLTAQGALSEQDFPFGVVDQLFTGKLDDHELDDMHSALRHLARYLRNLATHQPVFIGVDNVDKTDEPSLRWLTFMRRRLTDLPVTMVFTCGPVRSALVNELTGPVERIRLTGLELAGCARMIGPAPDEYVHAAYL</sequence>
<keyword evidence="2" id="KW-0067">ATP-binding</keyword>
<dbReference type="InterPro" id="IPR041664">
    <property type="entry name" value="AAA_16"/>
</dbReference>
<evidence type="ECO:0000259" key="3">
    <source>
        <dbReference type="Pfam" id="PF13191"/>
    </source>
</evidence>
<comment type="caution">
    <text evidence="4">The sequence shown here is derived from an EMBL/GenBank/DDBJ whole genome shotgun (WGS) entry which is preliminary data.</text>
</comment>
<protein>
    <submittedName>
        <fullName evidence="4">AAA family ATPase</fullName>
    </submittedName>
</protein>
<organism evidence="4 5">
    <name type="scientific">Kibdelosporangium lantanae</name>
    <dbReference type="NCBI Taxonomy" id="1497396"/>
    <lineage>
        <taxon>Bacteria</taxon>
        <taxon>Bacillati</taxon>
        <taxon>Actinomycetota</taxon>
        <taxon>Actinomycetes</taxon>
        <taxon>Pseudonocardiales</taxon>
        <taxon>Pseudonocardiaceae</taxon>
        <taxon>Kibdelosporangium</taxon>
    </lineage>
</organism>